<dbReference type="OrthoDB" id="8746852at2"/>
<evidence type="ECO:0000313" key="1">
    <source>
        <dbReference type="EMBL" id="MUG31728.1"/>
    </source>
</evidence>
<dbReference type="Pfam" id="PF08282">
    <property type="entry name" value="Hydrolase_3"/>
    <property type="match status" value="1"/>
</dbReference>
<dbReference type="InterPro" id="IPR023214">
    <property type="entry name" value="HAD_sf"/>
</dbReference>
<dbReference type="GO" id="GO:0016787">
    <property type="term" value="F:hydrolase activity"/>
    <property type="evidence" value="ECO:0007669"/>
    <property type="project" value="UniProtKB-KW"/>
</dbReference>
<dbReference type="SUPFAM" id="SSF56784">
    <property type="entry name" value="HAD-like"/>
    <property type="match status" value="1"/>
</dbReference>
<name>A0A844LZC9_9GAMM</name>
<keyword evidence="1" id="KW-0378">Hydrolase</keyword>
<comment type="caution">
    <text evidence="1">The sequence shown here is derived from an EMBL/GenBank/DDBJ whole genome shotgun (WGS) entry which is preliminary data.</text>
</comment>
<dbReference type="PIRSF" id="PIRSF030802">
    <property type="entry name" value="UCP030802"/>
    <property type="match status" value="1"/>
</dbReference>
<dbReference type="EMBL" id="WFKQ01000001">
    <property type="protein sequence ID" value="MUG31728.1"/>
    <property type="molecule type" value="Genomic_DNA"/>
</dbReference>
<protein>
    <submittedName>
        <fullName evidence="1">HAD hydrolase family protein</fullName>
    </submittedName>
</protein>
<proteinExistence type="predicted"/>
<reference evidence="1 2" key="1">
    <citation type="journal article" date="2019" name="PLoS ONE">
        <title>Pup mortality in New Zealand sea lions (Phocarctos hookeri) at Enderby Island, Auckland Islands, 2013-18.</title>
        <authorList>
            <person name="Michael S.A."/>
            <person name="Hayman D.T.S."/>
            <person name="Gray R."/>
            <person name="Zhang J."/>
            <person name="Rogers L."/>
            <person name="Roe W.D."/>
        </authorList>
    </citation>
    <scope>NUCLEOTIDE SEQUENCE [LARGE SCALE GENOMIC DNA]</scope>
    <source>
        <strain evidence="1 2">SM868</strain>
    </source>
</reference>
<evidence type="ECO:0000313" key="2">
    <source>
        <dbReference type="Proteomes" id="UP000442109"/>
    </source>
</evidence>
<dbReference type="Gene3D" id="3.40.50.1000">
    <property type="entry name" value="HAD superfamily/HAD-like"/>
    <property type="match status" value="1"/>
</dbReference>
<dbReference type="InterPro" id="IPR024197">
    <property type="entry name" value="TPP-like"/>
</dbReference>
<dbReference type="AlphaFoldDB" id="A0A844LZC9"/>
<gene>
    <name evidence="1" type="ORF">GB996_02860</name>
</gene>
<keyword evidence="2" id="KW-1185">Reference proteome</keyword>
<dbReference type="Gene3D" id="3.30.1240.10">
    <property type="match status" value="1"/>
</dbReference>
<accession>A0A844LZC9</accession>
<sequence>MTINTHSLTLFMPDSLIIKPYALMDLDDTLFQTQRKIAAWQLPTAEPHHLVYAAVNKQGEPLSLMTQRQQLFFNWLLSSTELIVVTARDRHEIKRVVLNFSSWQVLTHGALILQPSGEPLKAWQHQMGAILAPLQAKLQQLIAIIEVYNHRQQGPLRLALHHDDFVAPGTDSSDDSLSEMLIYLAIKHHQKDAMALQQFGEWLLAEHPQLADDFYIHSNANNLAILPKGIHKRHAVAYLLEQHLDHARPSFGFGDSLADLPFLQQLDWYGTPNHGQLHDHIHVL</sequence>
<organism evidence="1 2">
    <name type="scientific">Psychrobacter sanguinis</name>
    <dbReference type="NCBI Taxonomy" id="861445"/>
    <lineage>
        <taxon>Bacteria</taxon>
        <taxon>Pseudomonadati</taxon>
        <taxon>Pseudomonadota</taxon>
        <taxon>Gammaproteobacteria</taxon>
        <taxon>Moraxellales</taxon>
        <taxon>Moraxellaceae</taxon>
        <taxon>Psychrobacter</taxon>
    </lineage>
</organism>
<dbReference type="InterPro" id="IPR036412">
    <property type="entry name" value="HAD-like_sf"/>
</dbReference>
<dbReference type="Proteomes" id="UP000442109">
    <property type="component" value="Unassembled WGS sequence"/>
</dbReference>